<dbReference type="Proteomes" id="UP001383192">
    <property type="component" value="Unassembled WGS sequence"/>
</dbReference>
<comment type="caution">
    <text evidence="1">The sequence shown here is derived from an EMBL/GenBank/DDBJ whole genome shotgun (WGS) entry which is preliminary data.</text>
</comment>
<protein>
    <submittedName>
        <fullName evidence="1">Uncharacterized protein</fullName>
    </submittedName>
</protein>
<dbReference type="AlphaFoldDB" id="A0AAW0C3S6"/>
<accession>A0AAW0C3S6</accession>
<sequence>MATYTLKLHIDPNQLQTMKRLNYNLCIAKKVNGVYTVVWQGDQQYLVDNTFEWTENYQVFGTNTFEKPTQDILYGQKSILNSAGVVEGAIGTPNTSGIFRVDNNYGLIHIGVNGKMGIHGKAGNLSPIFVSPTVVAGTATLKPINTLKIWFSTEYSTSTMIFKADEPGIELDFTGRTSAKISYTGTPGLGKWAEVPMSF</sequence>
<keyword evidence="2" id="KW-1185">Reference proteome</keyword>
<evidence type="ECO:0000313" key="2">
    <source>
        <dbReference type="Proteomes" id="UP001383192"/>
    </source>
</evidence>
<dbReference type="EMBL" id="JAYKXP010000059">
    <property type="protein sequence ID" value="KAK7033904.1"/>
    <property type="molecule type" value="Genomic_DNA"/>
</dbReference>
<organism evidence="1 2">
    <name type="scientific">Paramarasmius palmivorus</name>
    <dbReference type="NCBI Taxonomy" id="297713"/>
    <lineage>
        <taxon>Eukaryota</taxon>
        <taxon>Fungi</taxon>
        <taxon>Dikarya</taxon>
        <taxon>Basidiomycota</taxon>
        <taxon>Agaricomycotina</taxon>
        <taxon>Agaricomycetes</taxon>
        <taxon>Agaricomycetidae</taxon>
        <taxon>Agaricales</taxon>
        <taxon>Marasmiineae</taxon>
        <taxon>Marasmiaceae</taxon>
        <taxon>Paramarasmius</taxon>
    </lineage>
</organism>
<evidence type="ECO:0000313" key="1">
    <source>
        <dbReference type="EMBL" id="KAK7033904.1"/>
    </source>
</evidence>
<reference evidence="1 2" key="1">
    <citation type="submission" date="2024-01" db="EMBL/GenBank/DDBJ databases">
        <title>A draft genome for a cacao thread blight-causing isolate of Paramarasmius palmivorus.</title>
        <authorList>
            <person name="Baruah I.K."/>
            <person name="Bukari Y."/>
            <person name="Amoako-Attah I."/>
            <person name="Meinhardt L.W."/>
            <person name="Bailey B.A."/>
            <person name="Cohen S.P."/>
        </authorList>
    </citation>
    <scope>NUCLEOTIDE SEQUENCE [LARGE SCALE GENOMIC DNA]</scope>
    <source>
        <strain evidence="1 2">GH-12</strain>
    </source>
</reference>
<name>A0AAW0C3S6_9AGAR</name>
<proteinExistence type="predicted"/>
<gene>
    <name evidence="1" type="ORF">VNI00_012528</name>
</gene>